<dbReference type="Gramene" id="Kaladp0026s0027.1.v1.1">
    <property type="protein sequence ID" value="Kaladp0026s0027.1.v1.1"/>
    <property type="gene ID" value="Kaladp0026s0027.v1.1"/>
</dbReference>
<organism evidence="3 4">
    <name type="scientific">Kalanchoe fedtschenkoi</name>
    <name type="common">Lavender scallops</name>
    <name type="synonym">South American air plant</name>
    <dbReference type="NCBI Taxonomy" id="63787"/>
    <lineage>
        <taxon>Eukaryota</taxon>
        <taxon>Viridiplantae</taxon>
        <taxon>Streptophyta</taxon>
        <taxon>Embryophyta</taxon>
        <taxon>Tracheophyta</taxon>
        <taxon>Spermatophyta</taxon>
        <taxon>Magnoliopsida</taxon>
        <taxon>eudicotyledons</taxon>
        <taxon>Gunneridae</taxon>
        <taxon>Pentapetalae</taxon>
        <taxon>Saxifragales</taxon>
        <taxon>Crassulaceae</taxon>
        <taxon>Kalanchoe</taxon>
    </lineage>
</organism>
<feature type="region of interest" description="Disordered" evidence="1">
    <location>
        <begin position="212"/>
        <end position="244"/>
    </location>
</feature>
<feature type="compositionally biased region" description="Low complexity" evidence="1">
    <location>
        <begin position="306"/>
        <end position="316"/>
    </location>
</feature>
<dbReference type="InterPro" id="IPR010820">
    <property type="entry name" value="DUF1421"/>
</dbReference>
<dbReference type="PANTHER" id="PTHR31805">
    <property type="entry name" value="RECEPTOR-LIKE KINASE, PUTATIVE (DUF1421)-RELATED"/>
    <property type="match status" value="1"/>
</dbReference>
<name>A0A7N0T8S9_KALFE</name>
<feature type="compositionally biased region" description="Polar residues" evidence="1">
    <location>
        <begin position="190"/>
        <end position="200"/>
    </location>
</feature>
<dbReference type="AlphaFoldDB" id="A0A7N0T8S9"/>
<dbReference type="PANTHER" id="PTHR31805:SF16">
    <property type="entry name" value="FORMIN-LIKE PROTEIN (DUF1421)"/>
    <property type="match status" value="1"/>
</dbReference>
<evidence type="ECO:0000259" key="2">
    <source>
        <dbReference type="Pfam" id="PF07223"/>
    </source>
</evidence>
<evidence type="ECO:0000256" key="1">
    <source>
        <dbReference type="SAM" id="MobiDB-lite"/>
    </source>
</evidence>
<feature type="compositionally biased region" description="Low complexity" evidence="1">
    <location>
        <begin position="348"/>
        <end position="357"/>
    </location>
</feature>
<feature type="region of interest" description="Disordered" evidence="1">
    <location>
        <begin position="306"/>
        <end position="362"/>
    </location>
</feature>
<sequence>MATGASGRTIPSSKAFDFASDDVLCAYDEFSQESADGVVSDPAAGKDFSKDFQKSRMTRTFSPSAVYNQPDQSAYQETFSMVEKCMKRHTDDLMRFLEGISSRLSQLELYCYNIDKSVGEMRSNMGRDYEETGSKLKSIEKHLGEVSRSVQILRDKQELAETQKTLAKLQLAQKELSSPSARQRYVERSPSPTSDTSEVPNQHLAIVLRSQVAPQPQSPPKRPVEVPQPFAPSSQIAPQPPTQPQRYYLTSAQLQVQVQPSQGQYYSSDTQYQTPQPVQQDSNLVRLQQVPAQVSQAPPQVHQFIQYQQRPQQPQQMAPSVQLSAIQQPPTPALSRPQSASGYPPQQPGQTVPQGPQEAVSSSIHMHTSFPGMPQQAVTRADVMPNGYVQRPVHQQPPPQYVKANFGAPSGDVYTSMGQHQSVPPATAYMTYGNGELRRQPQHPSQFSQVSYPPANAPLQHPQPPHASVIRNPSQPQFTRNHPYNDLIDKFVNMGYRADHVLSVIQRMEESGQAVDFNAVLDKLNVQSAGFHRGWTG</sequence>
<dbReference type="OMA" id="KSIVEMR"/>
<feature type="region of interest" description="Disordered" evidence="1">
    <location>
        <begin position="173"/>
        <end position="200"/>
    </location>
</feature>
<accession>A0A7N0T8S9</accession>
<dbReference type="Proteomes" id="UP000594263">
    <property type="component" value="Unplaced"/>
</dbReference>
<dbReference type="EnsemblPlants" id="Kaladp0026s0027.1.v1.1">
    <property type="protein sequence ID" value="Kaladp0026s0027.1.v1.1"/>
    <property type="gene ID" value="Kaladp0026s0027.v1.1"/>
</dbReference>
<reference evidence="3" key="1">
    <citation type="submission" date="2021-01" db="UniProtKB">
        <authorList>
            <consortium name="EnsemblPlants"/>
        </authorList>
    </citation>
    <scope>IDENTIFICATION</scope>
</reference>
<feature type="compositionally biased region" description="Polar residues" evidence="1">
    <location>
        <begin position="317"/>
        <end position="328"/>
    </location>
</feature>
<dbReference type="Pfam" id="PF07223">
    <property type="entry name" value="DUF1421"/>
    <property type="match status" value="1"/>
</dbReference>
<evidence type="ECO:0000313" key="4">
    <source>
        <dbReference type="Proteomes" id="UP000594263"/>
    </source>
</evidence>
<protein>
    <recommendedName>
        <fullName evidence="2">DUF1421 domain-containing protein</fullName>
    </recommendedName>
</protein>
<proteinExistence type="predicted"/>
<keyword evidence="4" id="KW-1185">Reference proteome</keyword>
<evidence type="ECO:0000313" key="3">
    <source>
        <dbReference type="EnsemblPlants" id="Kaladp0026s0027.1.v1.1"/>
    </source>
</evidence>
<feature type="domain" description="DUF1421" evidence="2">
    <location>
        <begin position="484"/>
        <end position="528"/>
    </location>
</feature>